<evidence type="ECO:0000313" key="4">
    <source>
        <dbReference type="Proteomes" id="UP000004410"/>
    </source>
</evidence>
<name>A7B3B8_MEDG7</name>
<keyword evidence="1" id="KW-1133">Transmembrane helix</keyword>
<dbReference type="eggNOG" id="ENOG5031EKC">
    <property type="taxonomic scope" value="Bacteria"/>
</dbReference>
<comment type="caution">
    <text evidence="3">The sequence shown here is derived from an EMBL/GenBank/DDBJ whole genome shotgun (WGS) entry which is preliminary data.</text>
</comment>
<dbReference type="Proteomes" id="UP000004410">
    <property type="component" value="Unassembled WGS sequence"/>
</dbReference>
<sequence length="313" mass="36444">MPYVERVTKAGNTIEIERYFTSRYKKKGISRGDKVKPTKEEQEKVNTRQAERKLRILINANYGYGDYHLVLDYIRRKGESDRTPEQMRQDIDVFLRECRKEYRKAGLEFKYIHVMEIGKKGARHHHLVVNKIDTEILQRCWYKAYEGHNRVKVFPLDDSGNYAELASYLIKYTGTHKKGTDGALQGKRWNCSKNLVRPEPEYHIISDREYFKKEPKAIKGYYVDKNSVSMGVHSPEYYGYGYLRYTLVKITDRGAEMQIIKGIAIAAVLIIAGLLALIVAAYLAFRIAAAIFEQQESWKDSGSRKGRKHDRKN</sequence>
<protein>
    <recommendedName>
        <fullName evidence="2">Replication-associated protein ORF2/G2P domain-containing protein</fullName>
    </recommendedName>
</protein>
<reference evidence="3 4" key="1">
    <citation type="submission" date="2007-04" db="EMBL/GenBank/DDBJ databases">
        <authorList>
            <person name="Fulton L."/>
            <person name="Clifton S."/>
            <person name="Fulton B."/>
            <person name="Xu J."/>
            <person name="Minx P."/>
            <person name="Pepin K.H."/>
            <person name="Johnson M."/>
            <person name="Thiruvilangam P."/>
            <person name="Bhonagiri V."/>
            <person name="Nash W.E."/>
            <person name="Mardis E.R."/>
            <person name="Wilson R.K."/>
        </authorList>
    </citation>
    <scope>NUCLEOTIDE SEQUENCE [LARGE SCALE GENOMIC DNA]</scope>
    <source>
        <strain evidence="3 4">ATCC 29149</strain>
    </source>
</reference>
<reference evidence="3 4" key="2">
    <citation type="submission" date="2007-06" db="EMBL/GenBank/DDBJ databases">
        <title>Draft genome sequence of Ruminococcus gnavus (ATCC 29149).</title>
        <authorList>
            <person name="Sudarsanam P."/>
            <person name="Ley R."/>
            <person name="Guruge J."/>
            <person name="Turnbaugh P.J."/>
            <person name="Mahowald M."/>
            <person name="Liep D."/>
            <person name="Gordon J."/>
        </authorList>
    </citation>
    <scope>NUCLEOTIDE SEQUENCE [LARGE SCALE GENOMIC DNA]</scope>
    <source>
        <strain evidence="3 4">ATCC 29149</strain>
    </source>
</reference>
<keyword evidence="1" id="KW-0812">Transmembrane</keyword>
<feature type="domain" description="Replication-associated protein ORF2/G2P" evidence="2">
    <location>
        <begin position="85"/>
        <end position="173"/>
    </location>
</feature>
<evidence type="ECO:0000313" key="3">
    <source>
        <dbReference type="EMBL" id="EDN77444.1"/>
    </source>
</evidence>
<dbReference type="GeneID" id="57435063"/>
<dbReference type="Pfam" id="PF23343">
    <property type="entry name" value="REP_ORF2-G2P"/>
    <property type="match status" value="1"/>
</dbReference>
<dbReference type="AlphaFoldDB" id="A7B3B8"/>
<dbReference type="InterPro" id="IPR056906">
    <property type="entry name" value="ORF2/G2P_dom"/>
</dbReference>
<dbReference type="EMBL" id="AAYG02000016">
    <property type="protein sequence ID" value="EDN77444.1"/>
    <property type="molecule type" value="Genomic_DNA"/>
</dbReference>
<accession>A7B3B8</accession>
<organism evidence="3 4">
    <name type="scientific">Mediterraneibacter gnavus (strain ATCC 29149 / DSM 114966 / JCM 6515 / VPI C7-9)</name>
    <name type="common">Ruminococcus gnavus</name>
    <dbReference type="NCBI Taxonomy" id="411470"/>
    <lineage>
        <taxon>Bacteria</taxon>
        <taxon>Bacillati</taxon>
        <taxon>Bacillota</taxon>
        <taxon>Clostridia</taxon>
        <taxon>Lachnospirales</taxon>
        <taxon>Lachnospiraceae</taxon>
        <taxon>Mediterraneibacter</taxon>
    </lineage>
</organism>
<dbReference type="RefSeq" id="WP_004843020.1">
    <property type="nucleotide sequence ID" value="NZ_AAYG02000016.1"/>
</dbReference>
<dbReference type="PaxDb" id="411470-RUMGNA_02047"/>
<gene>
    <name evidence="3" type="ORF">RUMGNA_02047</name>
</gene>
<proteinExistence type="predicted"/>
<evidence type="ECO:0000256" key="1">
    <source>
        <dbReference type="SAM" id="Phobius"/>
    </source>
</evidence>
<feature type="transmembrane region" description="Helical" evidence="1">
    <location>
        <begin position="263"/>
        <end position="285"/>
    </location>
</feature>
<evidence type="ECO:0000259" key="2">
    <source>
        <dbReference type="Pfam" id="PF23343"/>
    </source>
</evidence>
<keyword evidence="1" id="KW-0472">Membrane</keyword>